<dbReference type="InterPro" id="IPR014222">
    <property type="entry name" value="Cyt_c_oxidase_su2"/>
</dbReference>
<dbReference type="PROSITE" id="PS50857">
    <property type="entry name" value="COX2_CUA"/>
    <property type="match status" value="1"/>
</dbReference>
<dbReference type="Gene3D" id="1.10.287.90">
    <property type="match status" value="1"/>
</dbReference>
<evidence type="ECO:0000256" key="18">
    <source>
        <dbReference type="RuleBase" id="RU000457"/>
    </source>
</evidence>
<reference evidence="22" key="1">
    <citation type="journal article" date="2005" name="Proc. R. Soc. B">
        <title>Mitochondrial genomes suggest that hexapods and crustaceans are mutually paraphyletic.</title>
        <authorList>
            <person name="Cook C.E."/>
            <person name="Yue Q."/>
            <person name="Akam M."/>
        </authorList>
    </citation>
    <scope>NUCLEOTIDE SEQUENCE</scope>
</reference>
<dbReference type="PANTHER" id="PTHR22888">
    <property type="entry name" value="CYTOCHROME C OXIDASE, SUBUNIT II"/>
    <property type="match status" value="1"/>
</dbReference>
<dbReference type="InterPro" id="IPR045187">
    <property type="entry name" value="CcO_II"/>
</dbReference>
<evidence type="ECO:0000256" key="3">
    <source>
        <dbReference type="ARBA" id="ARBA00011164"/>
    </source>
</evidence>
<dbReference type="GO" id="GO:0004129">
    <property type="term" value="F:cytochrome-c oxidase activity"/>
    <property type="evidence" value="ECO:0007669"/>
    <property type="project" value="UniProtKB-EC"/>
</dbReference>
<evidence type="ECO:0000256" key="8">
    <source>
        <dbReference type="ARBA" id="ARBA00022723"/>
    </source>
</evidence>
<organism evidence="22">
    <name type="scientific">Podura aquatica</name>
    <name type="common">water springtail</name>
    <dbReference type="NCBI Taxonomy" id="50589"/>
    <lineage>
        <taxon>Eukaryota</taxon>
        <taxon>Metazoa</taxon>
        <taxon>Ecdysozoa</taxon>
        <taxon>Arthropoda</taxon>
        <taxon>Hexapoda</taxon>
        <taxon>Collembola</taxon>
        <taxon>Poduromorpha</taxon>
        <taxon>Poduroidea</taxon>
        <taxon>Poduridae</taxon>
        <taxon>Podura</taxon>
    </lineage>
</organism>
<dbReference type="PROSITE" id="PS50999">
    <property type="entry name" value="COX2_TM"/>
    <property type="match status" value="1"/>
</dbReference>
<name>Q6DVG5_9HEXA</name>
<dbReference type="InterPro" id="IPR001505">
    <property type="entry name" value="Copper_CuA"/>
</dbReference>
<evidence type="ECO:0000256" key="10">
    <source>
        <dbReference type="ARBA" id="ARBA00022842"/>
    </source>
</evidence>
<evidence type="ECO:0000256" key="16">
    <source>
        <dbReference type="ARBA" id="ARBA00023136"/>
    </source>
</evidence>
<keyword evidence="6 18" id="KW-0679">Respiratory chain</keyword>
<keyword evidence="10" id="KW-0460">Magnesium</keyword>
<evidence type="ECO:0000256" key="15">
    <source>
        <dbReference type="ARBA" id="ARBA00023128"/>
    </source>
</evidence>
<keyword evidence="8 18" id="KW-0479">Metal-binding</keyword>
<comment type="function">
    <text evidence="18">Component of the cytochrome c oxidase, the last enzyme in the mitochondrial electron transport chain which drives oxidative phosphorylation. The respiratory chain contains 3 multisubunit complexes succinate dehydrogenase (complex II, CII), ubiquinol-cytochrome c oxidoreductase (cytochrome b-c1 complex, complex III, CIII) and cytochrome c oxidase (complex IV, CIV), that cooperate to transfer electrons derived from NADH and succinate to molecular oxygen, creating an electrochemical gradient over the inner membrane that drives transmembrane transport and the ATP synthase. Cytochrome c oxidase is the component of the respiratory chain that catalyzes the reduction of oxygen to water. Electrons originating from reduced cytochrome c in the intermembrane space (IMS) are transferred via the dinuclear copper A center (CU(A)) of subunit 2 and heme A of subunit 1 to the active site in subunit 1, a binuclear center (BNC) formed by heme A3 and copper B (CU(B)). The BNC reduces molecular oxygen to 2 water molecules using 4 electrons from cytochrome c in the IMS and 4 protons from the mitochondrial matrix.</text>
</comment>
<dbReference type="GO" id="GO:0042773">
    <property type="term" value="P:ATP synthesis coupled electron transport"/>
    <property type="evidence" value="ECO:0007669"/>
    <property type="project" value="TreeGrafter"/>
</dbReference>
<evidence type="ECO:0000256" key="11">
    <source>
        <dbReference type="ARBA" id="ARBA00022967"/>
    </source>
</evidence>
<comment type="subcellular location">
    <subcellularLocation>
        <location evidence="1 18">Mitochondrion inner membrane</location>
        <topology evidence="1 18">Multi-pass membrane protein</topology>
    </subcellularLocation>
</comment>
<protein>
    <recommendedName>
        <fullName evidence="4 18">Cytochrome c oxidase subunit 2</fullName>
    </recommendedName>
</protein>
<dbReference type="SUPFAM" id="SSF81464">
    <property type="entry name" value="Cytochrome c oxidase subunit II-like, transmembrane region"/>
    <property type="match status" value="1"/>
</dbReference>
<dbReference type="InterPro" id="IPR011759">
    <property type="entry name" value="Cyt_c_oxidase_su2_TM_dom"/>
</dbReference>
<comment type="cofactor">
    <cofactor evidence="18">
        <name>Cu cation</name>
        <dbReference type="ChEBI" id="CHEBI:23378"/>
    </cofactor>
    <text evidence="18">Binds a copper A center.</text>
</comment>
<dbReference type="GeneID" id="2914115"/>
<keyword evidence="15 18" id="KW-0496">Mitochondrion</keyword>
<feature type="transmembrane region" description="Helical" evidence="19">
    <location>
        <begin position="21"/>
        <end position="43"/>
    </location>
</feature>
<dbReference type="InterPro" id="IPR036257">
    <property type="entry name" value="Cyt_c_oxidase_su2_TM_sf"/>
</dbReference>
<dbReference type="GO" id="GO:0005743">
    <property type="term" value="C:mitochondrial inner membrane"/>
    <property type="evidence" value="ECO:0007669"/>
    <property type="project" value="UniProtKB-SubCell"/>
</dbReference>
<dbReference type="Pfam" id="PF00116">
    <property type="entry name" value="COX2"/>
    <property type="match status" value="1"/>
</dbReference>
<evidence type="ECO:0000256" key="12">
    <source>
        <dbReference type="ARBA" id="ARBA00022982"/>
    </source>
</evidence>
<evidence type="ECO:0000256" key="5">
    <source>
        <dbReference type="ARBA" id="ARBA00022448"/>
    </source>
</evidence>
<evidence type="ECO:0000256" key="17">
    <source>
        <dbReference type="ARBA" id="ARBA00049512"/>
    </source>
</evidence>
<evidence type="ECO:0000256" key="13">
    <source>
        <dbReference type="ARBA" id="ARBA00022989"/>
    </source>
</evidence>
<dbReference type="NCBIfam" id="TIGR02866">
    <property type="entry name" value="CoxB"/>
    <property type="match status" value="1"/>
</dbReference>
<accession>Q6DVG5</accession>
<evidence type="ECO:0000256" key="6">
    <source>
        <dbReference type="ARBA" id="ARBA00022660"/>
    </source>
</evidence>
<feature type="transmembrane region" description="Helical" evidence="19">
    <location>
        <begin position="63"/>
        <end position="85"/>
    </location>
</feature>
<dbReference type="EMBL" id="AY639939">
    <property type="protein sequence ID" value="AAT69334.1"/>
    <property type="molecule type" value="Genomic_DNA"/>
</dbReference>
<dbReference type="CTD" id="4513"/>
<keyword evidence="5 18" id="KW-0813">Transport</keyword>
<evidence type="ECO:0000256" key="4">
    <source>
        <dbReference type="ARBA" id="ARBA00015946"/>
    </source>
</evidence>
<keyword evidence="13 19" id="KW-1133">Transmembrane helix</keyword>
<dbReference type="GO" id="GO:0016491">
    <property type="term" value="F:oxidoreductase activity"/>
    <property type="evidence" value="ECO:0007669"/>
    <property type="project" value="InterPro"/>
</dbReference>
<keyword evidence="7 18" id="KW-0812">Transmembrane</keyword>
<dbReference type="CDD" id="cd13912">
    <property type="entry name" value="CcO_II_C"/>
    <property type="match status" value="1"/>
</dbReference>
<keyword evidence="14 18" id="KW-0186">Copper</keyword>
<comment type="similarity">
    <text evidence="2 18">Belongs to the cytochrome c oxidase subunit 2 family.</text>
</comment>
<gene>
    <name evidence="22" type="primary">COX2</name>
</gene>
<comment type="subunit">
    <text evidence="3">Component of the cytochrome c oxidase (complex IV, CIV), a multisubunit enzyme composed of a catalytic core of 3 subunits and several supernumerary subunits. The complex exists as a monomer or a dimer and forms supercomplexes (SCs) in the inner mitochondrial membrane with ubiquinol-cytochrome c oxidoreductase (cytochrome b-c1 complex, complex III, CIII).</text>
</comment>
<dbReference type="FunFam" id="2.60.40.420:FF:000001">
    <property type="entry name" value="Cytochrome c oxidase subunit 2"/>
    <property type="match status" value="1"/>
</dbReference>
<evidence type="ECO:0000256" key="19">
    <source>
        <dbReference type="SAM" id="Phobius"/>
    </source>
</evidence>
<dbReference type="InterPro" id="IPR002429">
    <property type="entry name" value="CcO_II-like_C"/>
</dbReference>
<dbReference type="PROSITE" id="PS00078">
    <property type="entry name" value="COX2"/>
    <property type="match status" value="1"/>
</dbReference>
<evidence type="ECO:0000256" key="1">
    <source>
        <dbReference type="ARBA" id="ARBA00004448"/>
    </source>
</evidence>
<keyword evidence="9 18" id="KW-0999">Mitochondrion inner membrane</keyword>
<evidence type="ECO:0000256" key="7">
    <source>
        <dbReference type="ARBA" id="ARBA00022692"/>
    </source>
</evidence>
<dbReference type="InterPro" id="IPR008972">
    <property type="entry name" value="Cupredoxin"/>
</dbReference>
<evidence type="ECO:0000313" key="22">
    <source>
        <dbReference type="EMBL" id="AAT69334.1"/>
    </source>
</evidence>
<geneLocation type="mitochondrion" evidence="22"/>
<feature type="domain" description="Cytochrome oxidase subunit II transmembrane region profile" evidence="21">
    <location>
        <begin position="1"/>
        <end position="91"/>
    </location>
</feature>
<evidence type="ECO:0000256" key="14">
    <source>
        <dbReference type="ARBA" id="ARBA00023008"/>
    </source>
</evidence>
<proteinExistence type="inferred from homology"/>
<evidence type="ECO:0000256" key="9">
    <source>
        <dbReference type="ARBA" id="ARBA00022792"/>
    </source>
</evidence>
<sequence>MATWSALNFQNAASPIMEELIFFHNHTMTIIILITTIVGYNIYTSVTNKGFEKTIIESEPLELFWTISPTLALMAIGLPSIKILYMMDETYNPMITLKTIAHQWYWSYEYSDFNNLEFDSYMVKKSENMNFYRLIETDNALVLPFNAQIRNLITSSDVLHSWTIPSAGVKADAVPGRLNQVNLNLNRTGVFYGQCSEICGANHSFMPIMLESISPQKFISWIKSMN</sequence>
<evidence type="ECO:0000259" key="21">
    <source>
        <dbReference type="PROSITE" id="PS50999"/>
    </source>
</evidence>
<dbReference type="SUPFAM" id="SSF49503">
    <property type="entry name" value="Cupredoxins"/>
    <property type="match status" value="1"/>
</dbReference>
<evidence type="ECO:0000259" key="20">
    <source>
        <dbReference type="PROSITE" id="PS50857"/>
    </source>
</evidence>
<dbReference type="InterPro" id="IPR034210">
    <property type="entry name" value="CcO_II_C"/>
</dbReference>
<feature type="domain" description="Cytochrome oxidase subunit II copper A binding" evidence="20">
    <location>
        <begin position="92"/>
        <end position="224"/>
    </location>
</feature>
<dbReference type="PANTHER" id="PTHR22888:SF9">
    <property type="entry name" value="CYTOCHROME C OXIDASE SUBUNIT 2"/>
    <property type="match status" value="1"/>
</dbReference>
<comment type="catalytic activity">
    <reaction evidence="17">
        <text>4 Fe(II)-[cytochrome c] + O2 + 8 H(+)(in) = 4 Fe(III)-[cytochrome c] + 2 H2O + 4 H(+)(out)</text>
        <dbReference type="Rhea" id="RHEA:11436"/>
        <dbReference type="Rhea" id="RHEA-COMP:10350"/>
        <dbReference type="Rhea" id="RHEA-COMP:14399"/>
        <dbReference type="ChEBI" id="CHEBI:15377"/>
        <dbReference type="ChEBI" id="CHEBI:15378"/>
        <dbReference type="ChEBI" id="CHEBI:15379"/>
        <dbReference type="ChEBI" id="CHEBI:29033"/>
        <dbReference type="ChEBI" id="CHEBI:29034"/>
        <dbReference type="EC" id="7.1.1.9"/>
    </reaction>
    <physiologicalReaction direction="left-to-right" evidence="17">
        <dbReference type="Rhea" id="RHEA:11437"/>
    </physiologicalReaction>
</comment>
<dbReference type="PRINTS" id="PR01166">
    <property type="entry name" value="CYCOXIDASEII"/>
</dbReference>
<dbReference type="Gene3D" id="2.60.40.420">
    <property type="entry name" value="Cupredoxins - blue copper proteins"/>
    <property type="match status" value="1"/>
</dbReference>
<dbReference type="GO" id="GO:0005507">
    <property type="term" value="F:copper ion binding"/>
    <property type="evidence" value="ECO:0007669"/>
    <property type="project" value="InterPro"/>
</dbReference>
<keyword evidence="12 18" id="KW-0249">Electron transport</keyword>
<dbReference type="Pfam" id="PF02790">
    <property type="entry name" value="COX2_TM"/>
    <property type="match status" value="1"/>
</dbReference>
<dbReference type="RefSeq" id="YP_054472.1">
    <property type="nucleotide sequence ID" value="NC_006075.1"/>
</dbReference>
<keyword evidence="16 18" id="KW-0472">Membrane</keyword>
<keyword evidence="11" id="KW-1278">Translocase</keyword>
<evidence type="ECO:0000256" key="2">
    <source>
        <dbReference type="ARBA" id="ARBA00007866"/>
    </source>
</evidence>
<dbReference type="AlphaFoldDB" id="Q6DVG5"/>